<dbReference type="PANTHER" id="PTHR30441:SF8">
    <property type="entry name" value="DUF748 DOMAIN-CONTAINING PROTEIN"/>
    <property type="match status" value="1"/>
</dbReference>
<keyword evidence="2" id="KW-1133">Transmembrane helix</keyword>
<dbReference type="InterPro" id="IPR008023">
    <property type="entry name" value="DUF748"/>
</dbReference>
<dbReference type="RefSeq" id="WP_165313110.1">
    <property type="nucleotide sequence ID" value="NZ_CP049332.1"/>
</dbReference>
<dbReference type="InterPro" id="IPR052894">
    <property type="entry name" value="AsmA-related"/>
</dbReference>
<feature type="region of interest" description="Disordered" evidence="1">
    <location>
        <begin position="607"/>
        <end position="629"/>
    </location>
</feature>
<feature type="compositionally biased region" description="Low complexity" evidence="1">
    <location>
        <begin position="614"/>
        <end position="626"/>
    </location>
</feature>
<accession>A0A6G7CN29</accession>
<keyword evidence="4" id="KW-1185">Reference proteome</keyword>
<dbReference type="InterPro" id="IPR036737">
    <property type="entry name" value="OmpA-like_sf"/>
</dbReference>
<dbReference type="Gene3D" id="3.30.1330.60">
    <property type="entry name" value="OmpA-like domain"/>
    <property type="match status" value="1"/>
</dbReference>
<dbReference type="AlphaFoldDB" id="A0A6G7CN29"/>
<feature type="compositionally biased region" description="Polar residues" evidence="1">
    <location>
        <begin position="379"/>
        <end position="397"/>
    </location>
</feature>
<organism evidence="3 4">
    <name type="scientific">Vibrio ziniensis</name>
    <dbReference type="NCBI Taxonomy" id="2711221"/>
    <lineage>
        <taxon>Bacteria</taxon>
        <taxon>Pseudomonadati</taxon>
        <taxon>Pseudomonadota</taxon>
        <taxon>Gammaproteobacteria</taxon>
        <taxon>Vibrionales</taxon>
        <taxon>Vibrionaceae</taxon>
        <taxon>Vibrio</taxon>
    </lineage>
</organism>
<proteinExistence type="predicted"/>
<evidence type="ECO:0000256" key="1">
    <source>
        <dbReference type="SAM" id="MobiDB-lite"/>
    </source>
</evidence>
<dbReference type="GO" id="GO:0005886">
    <property type="term" value="C:plasma membrane"/>
    <property type="evidence" value="ECO:0007669"/>
    <property type="project" value="TreeGrafter"/>
</dbReference>
<gene>
    <name evidence="3" type="ORF">G5S32_16225</name>
</gene>
<dbReference type="Pfam" id="PF05359">
    <property type="entry name" value="DUF748"/>
    <property type="match status" value="2"/>
</dbReference>
<dbReference type="Proteomes" id="UP000503003">
    <property type="component" value="Chromosome 2"/>
</dbReference>
<dbReference type="KEGG" id="vzi:G5S32_16225"/>
<reference evidence="3 4" key="1">
    <citation type="submission" date="2020-02" db="EMBL/GenBank/DDBJ databases">
        <title>A complete genome of a marine bacterium Vibrio sp. ZWAL4003 isolated from the mangrove sediment with the ability to degrade polysaccharides.</title>
        <authorList>
            <person name="Wu J."/>
            <person name="Qu W."/>
            <person name="Zeng R."/>
        </authorList>
    </citation>
    <scope>NUCLEOTIDE SEQUENCE [LARGE SCALE GENOMIC DNA]</scope>
    <source>
        <strain evidence="3 4">ZWAL4003</strain>
    </source>
</reference>
<feature type="transmembrane region" description="Helical" evidence="2">
    <location>
        <begin position="21"/>
        <end position="44"/>
    </location>
</feature>
<dbReference type="GO" id="GO:0090313">
    <property type="term" value="P:regulation of protein targeting to membrane"/>
    <property type="evidence" value="ECO:0007669"/>
    <property type="project" value="TreeGrafter"/>
</dbReference>
<dbReference type="PANTHER" id="PTHR30441">
    <property type="entry name" value="DUF748 DOMAIN-CONTAINING PROTEIN"/>
    <property type="match status" value="1"/>
</dbReference>
<dbReference type="EMBL" id="CP049332">
    <property type="protein sequence ID" value="QIH43541.1"/>
    <property type="molecule type" value="Genomic_DNA"/>
</dbReference>
<protein>
    <submittedName>
        <fullName evidence="3">DUF748 domain-containing protein</fullName>
    </submittedName>
</protein>
<keyword evidence="2" id="KW-0812">Transmembrane</keyword>
<evidence type="ECO:0000313" key="3">
    <source>
        <dbReference type="EMBL" id="QIH43541.1"/>
    </source>
</evidence>
<sequence>MKQAVYMFYARFKSTPKLVRISVYLALTYAVYITILGLIAPIVIESQAPKQLSQLLGRDARLEKVSINPFLLRARVQNFSILEKDQQQVFSQFELLELEVNFWRSLLTLTPTVDHLLLVGPKAQLHRINVNNTFNFSDILETLASNSNNEDNSQANAPEDTVNNGIPAFKVNSFIIDNGDFHFRDTVTTADLHYQKINLKLSNIDSQAYTLSLPINTDEKLKLTENANQYQFELTSADQSLLTFNGQFQLAPFEISGNVSLKDLTLKPYWPFAKEFIQAHLSSGSISFSTHYQAKLVDESLSYQTQNGQFALTDLTFSDQQSDKAKVPSLKISDIQVSGDEQSVNISDISIHGLWFDALLDNNGLDLATLFMPKATTENEASNSLSETNNQPVSQEPSDQKWKVRLEHFSMTDSDFNVLEKTQSQGVHWRIHPMTISTKAIQSDLVDPIEYEINLDVSSNSLRQPETARGSFSTSGSVDVRALNVDGNLSIESLDLTQIQPYLAPYLNIRLMKGALNTQGNYKVIGSDDINFDGSLSINSLLIRDTIDREPLVKWQKMSVDSLRFSSKQNQLVIKTVSLDAPYAKVMIAEDKRTNIGDIVVANESDKNQQVQASQSSTTKPTSTKVTEAKAAKSGKPMSIIIQQIKFANGSAFFADNSLTPNFSSGIELLEGSIKNLSSTPGTKATVDIAGKIDKYAPVTLKGEINPLIEKPYLDLALVFRSVELTSVNPYSGTYAGYYIDKGQLSLDLNYRLDDNQLQGTNHLVVDQLQLGKPSDSSLATSLPITLAIAILQDRHGVIDLGVKVSGKVDDPDFSFASVIVNAFANIITKAVTAPFSLLADLVGTDEELNQITFQAGVATLDDQEKQRVNKLAQALQERPILKISVEGSVSAPDDSYALAEQRVQESLLNSSGLESLPEPFSASRITESAQLSDALEELAEKQLKLDLSQERYKVKQQLTDKSQGTEVTKVQIETVVHMGLYNQLVKATNIDKNSLSNLAAERAKAVKAYLVEEQQISPDRVFLLDSKTDLKTEKSGAELTIGAE</sequence>
<evidence type="ECO:0000256" key="2">
    <source>
        <dbReference type="SAM" id="Phobius"/>
    </source>
</evidence>
<name>A0A6G7CN29_9VIBR</name>
<evidence type="ECO:0000313" key="4">
    <source>
        <dbReference type="Proteomes" id="UP000503003"/>
    </source>
</evidence>
<keyword evidence="2" id="KW-0472">Membrane</keyword>
<feature type="region of interest" description="Disordered" evidence="1">
    <location>
        <begin position="379"/>
        <end position="399"/>
    </location>
</feature>